<keyword evidence="6 8" id="KW-0342">GTP-binding</keyword>
<dbReference type="PROSITE" id="PS00227">
    <property type="entry name" value="TUBULIN"/>
    <property type="match status" value="1"/>
</dbReference>
<dbReference type="SMART" id="SM00864">
    <property type="entry name" value="Tubulin"/>
    <property type="match status" value="1"/>
</dbReference>
<dbReference type="FunFam" id="1.10.287.600:FF:000007">
    <property type="entry name" value="tubulin epsilon chain"/>
    <property type="match status" value="1"/>
</dbReference>
<dbReference type="InterPro" id="IPR023123">
    <property type="entry name" value="Tubulin_C"/>
</dbReference>
<evidence type="ECO:0000256" key="1">
    <source>
        <dbReference type="ARBA" id="ARBA00004245"/>
    </source>
</evidence>
<evidence type="ECO:0000256" key="8">
    <source>
        <dbReference type="RuleBase" id="RU000352"/>
    </source>
</evidence>
<feature type="domain" description="Tubulin/FtsZ GTPase" evidence="9">
    <location>
        <begin position="56"/>
        <end position="251"/>
    </location>
</feature>
<dbReference type="HOGENOM" id="CLU_015718_1_0_1"/>
<dbReference type="Ensembl" id="ENSCINT00000002530.3">
    <property type="protein sequence ID" value="ENSCINP00000002530.3"/>
    <property type="gene ID" value="ENSCING00000001291.3"/>
</dbReference>
<dbReference type="GeneTree" id="ENSGT00940000155723"/>
<dbReference type="PANTHER" id="PTHR11588">
    <property type="entry name" value="TUBULIN"/>
    <property type="match status" value="1"/>
</dbReference>
<name>F6WWC7_CIOIN</name>
<dbReference type="InterPro" id="IPR017975">
    <property type="entry name" value="Tubulin_CS"/>
</dbReference>
<dbReference type="GO" id="GO:0000226">
    <property type="term" value="P:microtubule cytoskeleton organization"/>
    <property type="evidence" value="ECO:0000318"/>
    <property type="project" value="GO_Central"/>
</dbReference>
<dbReference type="FunFam" id="3.40.50.1440:FF:000017">
    <property type="entry name" value="Tubulin epsilon chain"/>
    <property type="match status" value="1"/>
</dbReference>
<comment type="similarity">
    <text evidence="2 8">Belongs to the tubulin family.</text>
</comment>
<dbReference type="InterPro" id="IPR018316">
    <property type="entry name" value="Tubulin/FtsZ_2-layer-sand-dom"/>
</dbReference>
<dbReference type="GO" id="GO:0000278">
    <property type="term" value="P:mitotic cell cycle"/>
    <property type="evidence" value="ECO:0000318"/>
    <property type="project" value="GO_Central"/>
</dbReference>
<proteinExistence type="inferred from homology"/>
<dbReference type="PRINTS" id="PR01519">
    <property type="entry name" value="EPSLNTUBULIN"/>
</dbReference>
<dbReference type="InterPro" id="IPR008280">
    <property type="entry name" value="Tub_FtsZ_C"/>
</dbReference>
<dbReference type="InParanoid" id="F6WWC7"/>
<dbReference type="GO" id="GO:0005737">
    <property type="term" value="C:cytoplasm"/>
    <property type="evidence" value="ECO:0000318"/>
    <property type="project" value="GO_Central"/>
</dbReference>
<dbReference type="Gene3D" id="1.10.287.600">
    <property type="entry name" value="Helix hairpin bin"/>
    <property type="match status" value="1"/>
</dbReference>
<sequence>MTQSIVIQVGQCGNQIGCRFWDLCLREHACYSRNGIYDDAIGSFFRNTDSRSVDAFDVPRGVNKIQNLKARAILVDMEEGVVNELVQGYIGDIFDHKQLITDVSGSGNNWAVGNKVYGSRYREDITEQVRKAVEACDCLQCFFILHSMGGGTGSGLGTAILSILEDSFPEVHRFVTAVYPSKDDDVITSPYNSVLAMKELTDKADCVMPINNESLMNICNKIQHTLPPFDHMNNIVANMLLNMTSHCRFDGALNVDLNEIAMNLVPFPRLHYLVPSVAPLSISKDIGLQPRRLDQAFDDLFTPDHQLVSADPRNSLYLACALMARGKDVSMSDLRRNISRIAPNLNFVNWNKEGWKTGLCDLPPVGLPYSLLSLANNTCVGQAFSNLRLRFKKLYSRKAHLHHYEVVDDFERSCFEESLNSVTDLVKEYEEIERSSVRYKRTRDELEDEIPLSMNGENEDVIEM</sequence>
<evidence type="ECO:0000313" key="11">
    <source>
        <dbReference type="Ensembl" id="ENSCINP00000002530.3"/>
    </source>
</evidence>
<feature type="domain" description="Tubulin/FtsZ 2-layer sandwich" evidence="10">
    <location>
        <begin position="253"/>
        <end position="389"/>
    </location>
</feature>
<evidence type="ECO:0000259" key="9">
    <source>
        <dbReference type="SMART" id="SM00864"/>
    </source>
</evidence>
<dbReference type="FunCoup" id="F6WWC7">
    <property type="interactions" value="21"/>
</dbReference>
<dbReference type="GO" id="GO:0005200">
    <property type="term" value="F:structural constituent of cytoskeleton"/>
    <property type="evidence" value="ECO:0000318"/>
    <property type="project" value="GO_Central"/>
</dbReference>
<organism evidence="11 12">
    <name type="scientific">Ciona intestinalis</name>
    <name type="common">Transparent sea squirt</name>
    <name type="synonym">Ascidia intestinalis</name>
    <dbReference type="NCBI Taxonomy" id="7719"/>
    <lineage>
        <taxon>Eukaryota</taxon>
        <taxon>Metazoa</taxon>
        <taxon>Chordata</taxon>
        <taxon>Tunicata</taxon>
        <taxon>Ascidiacea</taxon>
        <taxon>Phlebobranchia</taxon>
        <taxon>Cionidae</taxon>
        <taxon>Ciona</taxon>
    </lineage>
</organism>
<dbReference type="GO" id="GO:0005874">
    <property type="term" value="C:microtubule"/>
    <property type="evidence" value="ECO:0000318"/>
    <property type="project" value="GO_Central"/>
</dbReference>
<evidence type="ECO:0000256" key="3">
    <source>
        <dbReference type="ARBA" id="ARBA00022490"/>
    </source>
</evidence>
<dbReference type="InterPro" id="IPR036525">
    <property type="entry name" value="Tubulin/FtsZ_GTPase_sf"/>
</dbReference>
<evidence type="ECO:0000259" key="10">
    <source>
        <dbReference type="SMART" id="SM00865"/>
    </source>
</evidence>
<accession>F6WWC7</accession>
<dbReference type="PRINTS" id="PR01161">
    <property type="entry name" value="TUBULIN"/>
</dbReference>
<evidence type="ECO:0008006" key="13">
    <source>
        <dbReference type="Google" id="ProtNLM"/>
    </source>
</evidence>
<comment type="subcellular location">
    <subcellularLocation>
        <location evidence="1">Cytoplasm</location>
        <location evidence="1">Cytoskeleton</location>
    </subcellularLocation>
</comment>
<dbReference type="AlphaFoldDB" id="F6WWC7"/>
<keyword evidence="5 8" id="KW-0547">Nucleotide-binding</keyword>
<dbReference type="InterPro" id="IPR004057">
    <property type="entry name" value="Epsilon_tubulin"/>
</dbReference>
<keyword evidence="7" id="KW-0206">Cytoskeleton</keyword>
<evidence type="ECO:0000256" key="2">
    <source>
        <dbReference type="ARBA" id="ARBA00009636"/>
    </source>
</evidence>
<dbReference type="STRING" id="7719.ENSCINP00000002530"/>
<dbReference type="SMART" id="SM00865">
    <property type="entry name" value="Tubulin_C"/>
    <property type="match status" value="1"/>
</dbReference>
<dbReference type="Proteomes" id="UP000008144">
    <property type="component" value="Unassembled WGS sequence"/>
</dbReference>
<dbReference type="InterPro" id="IPR000217">
    <property type="entry name" value="Tubulin"/>
</dbReference>
<dbReference type="Pfam" id="PF03953">
    <property type="entry name" value="Tubulin_C"/>
    <property type="match status" value="1"/>
</dbReference>
<reference evidence="11" key="2">
    <citation type="submission" date="2025-08" db="UniProtKB">
        <authorList>
            <consortium name="Ensembl"/>
        </authorList>
    </citation>
    <scope>IDENTIFICATION</scope>
</reference>
<dbReference type="GO" id="GO:0005525">
    <property type="term" value="F:GTP binding"/>
    <property type="evidence" value="ECO:0000318"/>
    <property type="project" value="GO_Central"/>
</dbReference>
<dbReference type="Gene3D" id="3.40.50.1440">
    <property type="entry name" value="Tubulin/FtsZ, GTPase domain"/>
    <property type="match status" value="1"/>
</dbReference>
<evidence type="ECO:0000256" key="4">
    <source>
        <dbReference type="ARBA" id="ARBA00022701"/>
    </source>
</evidence>
<dbReference type="InterPro" id="IPR003008">
    <property type="entry name" value="Tubulin_FtsZ_GTPase"/>
</dbReference>
<keyword evidence="4 8" id="KW-0493">Microtubule</keyword>
<dbReference type="OMA" id="KRAHLHH"/>
<reference evidence="11" key="3">
    <citation type="submission" date="2025-09" db="UniProtKB">
        <authorList>
            <consortium name="Ensembl"/>
        </authorList>
    </citation>
    <scope>IDENTIFICATION</scope>
</reference>
<protein>
    <recommendedName>
        <fullName evidence="13">Tubulin epsilon chain</fullName>
    </recommendedName>
</protein>
<evidence type="ECO:0000256" key="7">
    <source>
        <dbReference type="ARBA" id="ARBA00023212"/>
    </source>
</evidence>
<evidence type="ECO:0000256" key="6">
    <source>
        <dbReference type="ARBA" id="ARBA00023134"/>
    </source>
</evidence>
<dbReference type="CDD" id="cd02190">
    <property type="entry name" value="epsilon_tubulin"/>
    <property type="match status" value="1"/>
</dbReference>
<keyword evidence="3" id="KW-0963">Cytoplasm</keyword>
<dbReference type="SUPFAM" id="SSF55307">
    <property type="entry name" value="Tubulin C-terminal domain-like"/>
    <property type="match status" value="1"/>
</dbReference>
<evidence type="ECO:0000256" key="5">
    <source>
        <dbReference type="ARBA" id="ARBA00022741"/>
    </source>
</evidence>
<dbReference type="SUPFAM" id="SSF52490">
    <property type="entry name" value="Tubulin nucleotide-binding domain-like"/>
    <property type="match status" value="1"/>
</dbReference>
<keyword evidence="12" id="KW-1185">Reference proteome</keyword>
<evidence type="ECO:0000313" key="12">
    <source>
        <dbReference type="Proteomes" id="UP000008144"/>
    </source>
</evidence>
<reference evidence="12" key="1">
    <citation type="journal article" date="2002" name="Science">
        <title>The draft genome of Ciona intestinalis: insights into chordate and vertebrate origins.</title>
        <authorList>
            <person name="Dehal P."/>
            <person name="Satou Y."/>
            <person name="Campbell R.K."/>
            <person name="Chapman J."/>
            <person name="Degnan B."/>
            <person name="De Tomaso A."/>
            <person name="Davidson B."/>
            <person name="Di Gregorio A."/>
            <person name="Gelpke M."/>
            <person name="Goodstein D.M."/>
            <person name="Harafuji N."/>
            <person name="Hastings K.E."/>
            <person name="Ho I."/>
            <person name="Hotta K."/>
            <person name="Huang W."/>
            <person name="Kawashima T."/>
            <person name="Lemaire P."/>
            <person name="Martinez D."/>
            <person name="Meinertzhagen I.A."/>
            <person name="Necula S."/>
            <person name="Nonaka M."/>
            <person name="Putnam N."/>
            <person name="Rash S."/>
            <person name="Saiga H."/>
            <person name="Satake M."/>
            <person name="Terry A."/>
            <person name="Yamada L."/>
            <person name="Wang H.G."/>
            <person name="Awazu S."/>
            <person name="Azumi K."/>
            <person name="Boore J."/>
            <person name="Branno M."/>
            <person name="Chin-Bow S."/>
            <person name="DeSantis R."/>
            <person name="Doyle S."/>
            <person name="Francino P."/>
            <person name="Keys D.N."/>
            <person name="Haga S."/>
            <person name="Hayashi H."/>
            <person name="Hino K."/>
            <person name="Imai K.S."/>
            <person name="Inaba K."/>
            <person name="Kano S."/>
            <person name="Kobayashi K."/>
            <person name="Kobayashi M."/>
            <person name="Lee B.I."/>
            <person name="Makabe K.W."/>
            <person name="Manohar C."/>
            <person name="Matassi G."/>
            <person name="Medina M."/>
            <person name="Mochizuki Y."/>
            <person name="Mount S."/>
            <person name="Morishita T."/>
            <person name="Miura S."/>
            <person name="Nakayama A."/>
            <person name="Nishizaka S."/>
            <person name="Nomoto H."/>
            <person name="Ohta F."/>
            <person name="Oishi K."/>
            <person name="Rigoutsos I."/>
            <person name="Sano M."/>
            <person name="Sasaki A."/>
            <person name="Sasakura Y."/>
            <person name="Shoguchi E."/>
            <person name="Shin-i T."/>
            <person name="Spagnuolo A."/>
            <person name="Stainier D."/>
            <person name="Suzuki M.M."/>
            <person name="Tassy O."/>
            <person name="Takatori N."/>
            <person name="Tokuoka M."/>
            <person name="Yagi K."/>
            <person name="Yoshizaki F."/>
            <person name="Wada S."/>
            <person name="Zhang C."/>
            <person name="Hyatt P.D."/>
            <person name="Larimer F."/>
            <person name="Detter C."/>
            <person name="Doggett N."/>
            <person name="Glavina T."/>
            <person name="Hawkins T."/>
            <person name="Richardson P."/>
            <person name="Lucas S."/>
            <person name="Kohara Y."/>
            <person name="Levine M."/>
            <person name="Satoh N."/>
            <person name="Rokhsar D.S."/>
        </authorList>
    </citation>
    <scope>NUCLEOTIDE SEQUENCE [LARGE SCALE GENOMIC DNA]</scope>
</reference>
<dbReference type="Pfam" id="PF00091">
    <property type="entry name" value="Tubulin"/>
    <property type="match status" value="1"/>
</dbReference>